<dbReference type="RefSeq" id="WP_162113081.1">
    <property type="nucleotide sequence ID" value="NZ_JAACYR010000095.1"/>
</dbReference>
<comment type="caution">
    <text evidence="1">The sequence shown here is derived from an EMBL/GenBank/DDBJ whole genome shotgun (WGS) entry which is preliminary data.</text>
</comment>
<protein>
    <submittedName>
        <fullName evidence="1">Uncharacterized protein</fullName>
    </submittedName>
</protein>
<dbReference type="EMBL" id="JAACYR010000095">
    <property type="protein sequence ID" value="NDJ91453.1"/>
    <property type="molecule type" value="Genomic_DNA"/>
</dbReference>
<accession>A0A7K3LGJ8</accession>
<evidence type="ECO:0000313" key="2">
    <source>
        <dbReference type="Proteomes" id="UP000466523"/>
    </source>
</evidence>
<reference evidence="1 2" key="1">
    <citation type="submission" date="2020-01" db="EMBL/GenBank/DDBJ databases">
        <authorList>
            <person name="Sanchez-Estrada R."/>
            <person name="Gonzalez-Y-Merchand J.A."/>
            <person name="Rivera-Gutierrez S."/>
        </authorList>
    </citation>
    <scope>NUCLEOTIDE SEQUENCE [LARGE SCALE GENOMIC DNA]</scope>
    <source>
        <strain evidence="1 2">CST 7247</strain>
    </source>
</reference>
<evidence type="ECO:0000313" key="1">
    <source>
        <dbReference type="EMBL" id="NDJ91453.1"/>
    </source>
</evidence>
<dbReference type="AlphaFoldDB" id="A0A7K3LGJ8"/>
<organism evidence="1 2">
    <name type="scientific">Mycolicibacter kumamotonensis</name>
    <dbReference type="NCBI Taxonomy" id="354243"/>
    <lineage>
        <taxon>Bacteria</taxon>
        <taxon>Bacillati</taxon>
        <taxon>Actinomycetota</taxon>
        <taxon>Actinomycetes</taxon>
        <taxon>Mycobacteriales</taxon>
        <taxon>Mycobacteriaceae</taxon>
        <taxon>Mycolicibacter</taxon>
    </lineage>
</organism>
<gene>
    <name evidence="1" type="ORF">GWR20_20275</name>
</gene>
<dbReference type="Proteomes" id="UP000466523">
    <property type="component" value="Unassembled WGS sequence"/>
</dbReference>
<sequence>MTSTDELRFAAFVAAFEESHPSPTTDQRAQLEQCILSAIAADGREVVAWSRIVRSIPPELRYLAPDVVTQLWTDGRVWLCSVKGAWQVAIGDAADRARVDRDRFHGSVTAPLAV</sequence>
<proteinExistence type="predicted"/>
<name>A0A7K3LGJ8_9MYCO</name>